<dbReference type="Proteomes" id="UP001214576">
    <property type="component" value="Unassembled WGS sequence"/>
</dbReference>
<evidence type="ECO:0000313" key="2">
    <source>
        <dbReference type="Proteomes" id="UP001214576"/>
    </source>
</evidence>
<protein>
    <submittedName>
        <fullName evidence="1">Uncharacterized protein</fullName>
    </submittedName>
</protein>
<comment type="caution">
    <text evidence="1">The sequence shown here is derived from an EMBL/GenBank/DDBJ whole genome shotgun (WGS) entry which is preliminary data.</text>
</comment>
<name>A0AAD4UPD2_OVIAM</name>
<dbReference type="AlphaFoldDB" id="A0AAD4UPD2"/>
<proteinExistence type="predicted"/>
<reference evidence="1" key="1">
    <citation type="submission" date="2022-03" db="EMBL/GenBank/DDBJ databases">
        <title>Genomic analyses of argali, domestic sheep and their hybrids provide insights into chromosomal evolution, heterosis and genetic basis of agronomic traits.</title>
        <authorList>
            <person name="Li M."/>
        </authorList>
    </citation>
    <scope>NUCLEOTIDE SEQUENCE</scope>
    <source>
        <strain evidence="1">CAU-MHL-2022a</strain>
        <tissue evidence="1">Skin</tissue>
    </source>
</reference>
<dbReference type="EMBL" id="JAKZEL010000002">
    <property type="protein sequence ID" value="KAI4547385.1"/>
    <property type="molecule type" value="Genomic_DNA"/>
</dbReference>
<organism evidence="1 2">
    <name type="scientific">Ovis ammon polii</name>
    <dbReference type="NCBI Taxonomy" id="230172"/>
    <lineage>
        <taxon>Eukaryota</taxon>
        <taxon>Metazoa</taxon>
        <taxon>Chordata</taxon>
        <taxon>Craniata</taxon>
        <taxon>Vertebrata</taxon>
        <taxon>Euteleostomi</taxon>
        <taxon>Mammalia</taxon>
        <taxon>Eutheria</taxon>
        <taxon>Laurasiatheria</taxon>
        <taxon>Artiodactyla</taxon>
        <taxon>Ruminantia</taxon>
        <taxon>Pecora</taxon>
        <taxon>Bovidae</taxon>
        <taxon>Caprinae</taxon>
        <taxon>Ovis</taxon>
    </lineage>
</organism>
<gene>
    <name evidence="1" type="ORF">MG293_003940</name>
</gene>
<evidence type="ECO:0000313" key="1">
    <source>
        <dbReference type="EMBL" id="KAI4547385.1"/>
    </source>
</evidence>
<keyword evidence="2" id="KW-1185">Reference proteome</keyword>
<accession>A0AAD4UPD2</accession>
<sequence length="136" mass="14790">MSYLHSGSLPLTEIQVSLNSPLPSFNKVRVTKHQPLSINKHSLNQVTGLTSGMNTEVESGTVLASVVEPLPYGAASNTLPFMNWQTKLRFKKKPLSGTLEKLLKKLKTLSSAFTSSPFCLGEPIKCDDATVTLKDS</sequence>